<dbReference type="GeneID" id="30991599"/>
<evidence type="ECO:0000256" key="3">
    <source>
        <dbReference type="ARBA" id="ARBA00014234"/>
    </source>
</evidence>
<evidence type="ECO:0000256" key="1">
    <source>
        <dbReference type="ARBA" id="ARBA00002889"/>
    </source>
</evidence>
<dbReference type="AlphaFoldDB" id="A0A1E4RX96"/>
<protein>
    <recommendedName>
        <fullName evidence="3">Ribosome biogenesis protein NSA1</fullName>
    </recommendedName>
</protein>
<proteinExistence type="inferred from homology"/>
<organism evidence="4 5">
    <name type="scientific">Cyberlindnera jadinii (strain ATCC 18201 / CBS 1600 / BCRC 20928 / JCM 3617 / NBRC 0987 / NRRL Y-1542)</name>
    <name type="common">Torula yeast</name>
    <name type="synonym">Candida utilis</name>
    <dbReference type="NCBI Taxonomy" id="983966"/>
    <lineage>
        <taxon>Eukaryota</taxon>
        <taxon>Fungi</taxon>
        <taxon>Dikarya</taxon>
        <taxon>Ascomycota</taxon>
        <taxon>Saccharomycotina</taxon>
        <taxon>Saccharomycetes</taxon>
        <taxon>Phaffomycetales</taxon>
        <taxon>Phaffomycetaceae</taxon>
        <taxon>Cyberlindnera</taxon>
    </lineage>
</organism>
<dbReference type="InterPro" id="IPR036322">
    <property type="entry name" value="WD40_repeat_dom_sf"/>
</dbReference>
<dbReference type="InterPro" id="IPR037379">
    <property type="entry name" value="WDR74/Nsa1"/>
</dbReference>
<sequence>MRILAGNSGEGGVSVWDFGGDRVLRRVGDMFNRSFVAEKLCVFSHLSKKFVVCGRAGRYLDIFDEEFNHLQTLKLERLRSDLSDYFVNIEVLEIGGAEYILTTSVAGFCFRIPLALALAGEVFTVGRPVNLYGCITFSRTVHNPRPSLIVGGKDRALTVMDCEEMEISWKSMRTSKIRHGMSYSSDMEKMRSTPIWFQDVVVDGEKFIVATRYGQLWIYHSELSRQPVDVITVCDNPIRHLHRIDNTLFIADAFNNVVLVHLLRLTVMSRFKLQIGPLGAMKIQKLRNGRHGETRFLVIATATVDRCLRIYLVEDGVCNCIASTPVTVRVTDLEIFDVDGLDTVAPLEELDDLPDHLDKRQRL</sequence>
<dbReference type="PANTHER" id="PTHR16038">
    <property type="entry name" value="NOP SEVEN ASSOCIATED PROTEIN 1"/>
    <property type="match status" value="1"/>
</dbReference>
<evidence type="ECO:0000256" key="2">
    <source>
        <dbReference type="ARBA" id="ARBA00007861"/>
    </source>
</evidence>
<dbReference type="GO" id="GO:0042273">
    <property type="term" value="P:ribosomal large subunit biogenesis"/>
    <property type="evidence" value="ECO:0007669"/>
    <property type="project" value="InterPro"/>
</dbReference>
<keyword evidence="5" id="KW-1185">Reference proteome</keyword>
<dbReference type="EMBL" id="KV453937">
    <property type="protein sequence ID" value="ODV71912.1"/>
    <property type="molecule type" value="Genomic_DNA"/>
</dbReference>
<gene>
    <name evidence="4" type="ORF">CYBJADRAFT_186173</name>
</gene>
<name>A0A1E4RX96_CYBJN</name>
<reference evidence="4 5" key="1">
    <citation type="journal article" date="2016" name="Proc. Natl. Acad. Sci. U.S.A.">
        <title>Comparative genomics of biotechnologically important yeasts.</title>
        <authorList>
            <person name="Riley R."/>
            <person name="Haridas S."/>
            <person name="Wolfe K.H."/>
            <person name="Lopes M.R."/>
            <person name="Hittinger C.T."/>
            <person name="Goeker M."/>
            <person name="Salamov A.A."/>
            <person name="Wisecaver J.H."/>
            <person name="Long T.M."/>
            <person name="Calvey C.H."/>
            <person name="Aerts A.L."/>
            <person name="Barry K.W."/>
            <person name="Choi C."/>
            <person name="Clum A."/>
            <person name="Coughlan A.Y."/>
            <person name="Deshpande S."/>
            <person name="Douglass A.P."/>
            <person name="Hanson S.J."/>
            <person name="Klenk H.-P."/>
            <person name="LaButti K.M."/>
            <person name="Lapidus A."/>
            <person name="Lindquist E.A."/>
            <person name="Lipzen A.M."/>
            <person name="Meier-Kolthoff J.P."/>
            <person name="Ohm R.A."/>
            <person name="Otillar R.P."/>
            <person name="Pangilinan J.L."/>
            <person name="Peng Y."/>
            <person name="Rokas A."/>
            <person name="Rosa C.A."/>
            <person name="Scheuner C."/>
            <person name="Sibirny A.A."/>
            <person name="Slot J.C."/>
            <person name="Stielow J.B."/>
            <person name="Sun H."/>
            <person name="Kurtzman C.P."/>
            <person name="Blackwell M."/>
            <person name="Grigoriev I.V."/>
            <person name="Jeffries T.W."/>
        </authorList>
    </citation>
    <scope>NUCLEOTIDE SEQUENCE [LARGE SCALE GENOMIC DNA]</scope>
    <source>
        <strain evidence="5">ATCC 18201 / CBS 1600 / BCRC 20928 / JCM 3617 / NBRC 0987 / NRRL Y-1542</strain>
    </source>
</reference>
<evidence type="ECO:0000313" key="5">
    <source>
        <dbReference type="Proteomes" id="UP000094389"/>
    </source>
</evidence>
<comment type="similarity">
    <text evidence="2">Belongs to the NSA1 family.</text>
</comment>
<dbReference type="PANTHER" id="PTHR16038:SF4">
    <property type="entry name" value="WD REPEAT-CONTAINING PROTEIN 74"/>
    <property type="match status" value="1"/>
</dbReference>
<dbReference type="RefSeq" id="XP_020068951.1">
    <property type="nucleotide sequence ID" value="XM_020217203.1"/>
</dbReference>
<dbReference type="GO" id="GO:0030687">
    <property type="term" value="C:preribosome, large subunit precursor"/>
    <property type="evidence" value="ECO:0007669"/>
    <property type="project" value="TreeGrafter"/>
</dbReference>
<evidence type="ECO:0000313" key="4">
    <source>
        <dbReference type="EMBL" id="ODV71912.1"/>
    </source>
</evidence>
<dbReference type="SUPFAM" id="SSF50978">
    <property type="entry name" value="WD40 repeat-like"/>
    <property type="match status" value="1"/>
</dbReference>
<accession>A0A1E4RX96</accession>
<dbReference type="GO" id="GO:0005730">
    <property type="term" value="C:nucleolus"/>
    <property type="evidence" value="ECO:0007669"/>
    <property type="project" value="InterPro"/>
</dbReference>
<comment type="function">
    <text evidence="1">Involved in the biogenesis of the 60S ribosomal subunit.</text>
</comment>
<dbReference type="Proteomes" id="UP000094389">
    <property type="component" value="Unassembled WGS sequence"/>
</dbReference>
<dbReference type="OrthoDB" id="18388at2759"/>